<dbReference type="EMBL" id="NMWU01000002">
    <property type="protein sequence ID" value="PLS31953.1"/>
    <property type="molecule type" value="Genomic_DNA"/>
</dbReference>
<gene>
    <name evidence="4" type="ORF">Uis1B_0043</name>
</gene>
<keyword evidence="1" id="KW-0092">Biotin</keyword>
<name>A0A2N5JCK9_9BIFI</name>
<protein>
    <recommendedName>
        <fullName evidence="2">biotin--[biotin carboxyl-carrier protein] ligase</fullName>
        <ecNumber evidence="2">6.3.4.15</ecNumber>
    </recommendedName>
</protein>
<dbReference type="AlphaFoldDB" id="A0A2N5JCK9"/>
<sequence length="361" mass="38397">MSNQQSGGSRSAWRGTLVHTLRAADSVWLSGSVDSTNSVIARTAAAQDAGRPLDERVRTLFSEENVPAEPTAEPIPDSDTAALADLTRRADVDYEANNADAAAAWLASSGLTPNLDELPVQVPVSVAIADTQTSGRGRLGRVWYNKVGESFVASYAVAVPKALAVGSDSGWLTMIAGLAAIDALGSELTNGSAHELDPEARFTLKWPNDVFLIGRKLGGILTELTEVDDQWALVTFGIGLNLFVDPDELPTEESTSLQLHYAPLPPYGELRDRLAAGVATALRVRLSAFASYPDRIVGRLHDEVVDLSWTLGRRVKARLAEGGEVIGVAQSINDDASLTVRIDDGTERIVTTGDVGVLPDD</sequence>
<dbReference type="InterPro" id="IPR003142">
    <property type="entry name" value="BPL_C"/>
</dbReference>
<dbReference type="EC" id="6.3.4.15" evidence="2"/>
<dbReference type="PROSITE" id="PS51733">
    <property type="entry name" value="BPL_LPL_CATALYTIC"/>
    <property type="match status" value="1"/>
</dbReference>
<evidence type="ECO:0000256" key="2">
    <source>
        <dbReference type="ARBA" id="ARBA00024227"/>
    </source>
</evidence>
<comment type="caution">
    <text evidence="4">The sequence shown here is derived from an EMBL/GenBank/DDBJ whole genome shotgun (WGS) entry which is preliminary data.</text>
</comment>
<keyword evidence="5" id="KW-1185">Reference proteome</keyword>
<dbReference type="SUPFAM" id="SSF50037">
    <property type="entry name" value="C-terminal domain of transcriptional repressors"/>
    <property type="match status" value="1"/>
</dbReference>
<dbReference type="OrthoDB" id="9807064at2"/>
<dbReference type="PANTHER" id="PTHR12835">
    <property type="entry name" value="BIOTIN PROTEIN LIGASE"/>
    <property type="match status" value="1"/>
</dbReference>
<dbReference type="PANTHER" id="PTHR12835:SF5">
    <property type="entry name" value="BIOTIN--PROTEIN LIGASE"/>
    <property type="match status" value="1"/>
</dbReference>
<reference evidence="4 5" key="1">
    <citation type="submission" date="2017-07" db="EMBL/GenBank/DDBJ databases">
        <title>Bifidobacterium novel species.</title>
        <authorList>
            <person name="Lugli G.A."/>
            <person name="Milani C."/>
            <person name="Duranti S."/>
            <person name="Mangifesta M."/>
        </authorList>
    </citation>
    <scope>NUCLEOTIDE SEQUENCE [LARGE SCALE GENOMIC DNA]</scope>
    <source>
        <strain evidence="5">Uis1B</strain>
    </source>
</reference>
<dbReference type="Gene3D" id="2.30.30.100">
    <property type="match status" value="1"/>
</dbReference>
<dbReference type="Gene3D" id="3.30.930.10">
    <property type="entry name" value="Bira Bifunctional Protein, Domain 2"/>
    <property type="match status" value="1"/>
</dbReference>
<dbReference type="InterPro" id="IPR008988">
    <property type="entry name" value="Transcriptional_repressor_C"/>
</dbReference>
<dbReference type="RefSeq" id="WP_101614425.1">
    <property type="nucleotide sequence ID" value="NZ_NMWU01000002.1"/>
</dbReference>
<dbReference type="GO" id="GO:0004077">
    <property type="term" value="F:biotin--[biotin carboxyl-carrier protein] ligase activity"/>
    <property type="evidence" value="ECO:0007669"/>
    <property type="project" value="UniProtKB-EC"/>
</dbReference>
<organism evidence="4 5">
    <name type="scientific">Bifidobacterium margollesii</name>
    <dbReference type="NCBI Taxonomy" id="2020964"/>
    <lineage>
        <taxon>Bacteria</taxon>
        <taxon>Bacillati</taxon>
        <taxon>Actinomycetota</taxon>
        <taxon>Actinomycetes</taxon>
        <taxon>Bifidobacteriales</taxon>
        <taxon>Bifidobacteriaceae</taxon>
        <taxon>Bifidobacterium</taxon>
    </lineage>
</organism>
<proteinExistence type="predicted"/>
<evidence type="ECO:0000313" key="5">
    <source>
        <dbReference type="Proteomes" id="UP000235050"/>
    </source>
</evidence>
<dbReference type="InterPro" id="IPR045864">
    <property type="entry name" value="aa-tRNA-synth_II/BPL/LPL"/>
</dbReference>
<feature type="domain" description="BPL/LPL catalytic" evidence="3">
    <location>
        <begin position="98"/>
        <end position="286"/>
    </location>
</feature>
<dbReference type="InterPro" id="IPR004143">
    <property type="entry name" value="BPL_LPL_catalytic"/>
</dbReference>
<dbReference type="Pfam" id="PF02237">
    <property type="entry name" value="BPL_C"/>
    <property type="match status" value="1"/>
</dbReference>
<keyword evidence="4" id="KW-0436">Ligase</keyword>
<dbReference type="Pfam" id="PF03099">
    <property type="entry name" value="BPL_LplA_LipB"/>
    <property type="match status" value="1"/>
</dbReference>
<dbReference type="Proteomes" id="UP000235050">
    <property type="component" value="Unassembled WGS sequence"/>
</dbReference>
<accession>A0A2N5JCK9</accession>
<evidence type="ECO:0000256" key="1">
    <source>
        <dbReference type="ARBA" id="ARBA00023267"/>
    </source>
</evidence>
<dbReference type="GO" id="GO:0005737">
    <property type="term" value="C:cytoplasm"/>
    <property type="evidence" value="ECO:0007669"/>
    <property type="project" value="TreeGrafter"/>
</dbReference>
<evidence type="ECO:0000313" key="4">
    <source>
        <dbReference type="EMBL" id="PLS31953.1"/>
    </source>
</evidence>
<dbReference type="SUPFAM" id="SSF55681">
    <property type="entry name" value="Class II aaRS and biotin synthetases"/>
    <property type="match status" value="1"/>
</dbReference>
<evidence type="ECO:0000259" key="3">
    <source>
        <dbReference type="PROSITE" id="PS51733"/>
    </source>
</evidence>